<keyword evidence="12 16" id="KW-0443">Lipid metabolism</keyword>
<dbReference type="CDD" id="cd07987">
    <property type="entry name" value="LPLAT_MGAT-like"/>
    <property type="match status" value="1"/>
</dbReference>
<evidence type="ECO:0000256" key="4">
    <source>
        <dbReference type="ARBA" id="ARBA00005420"/>
    </source>
</evidence>
<protein>
    <recommendedName>
        <fullName evidence="5 16">Diacylglycerol O-acyltransferase</fullName>
        <ecNumber evidence="5 16">2.3.1.20</ecNumber>
    </recommendedName>
</protein>
<evidence type="ECO:0000313" key="18">
    <source>
        <dbReference type="Proteomes" id="UP000750522"/>
    </source>
</evidence>
<evidence type="ECO:0000256" key="16">
    <source>
        <dbReference type="RuleBase" id="RU367023"/>
    </source>
</evidence>
<proteinExistence type="inferred from homology"/>
<comment type="function">
    <text evidence="16">Catalyzes the terminal and only committed step in triacylglycerol synthesis by using diacylglycerol and fatty acyl CoA as substrates.</text>
</comment>
<gene>
    <name evidence="17" type="ORF">DV451_001102</name>
</gene>
<dbReference type="Proteomes" id="UP000750522">
    <property type="component" value="Unassembled WGS sequence"/>
</dbReference>
<reference evidence="17" key="2">
    <citation type="submission" date="2020-01" db="EMBL/GenBank/DDBJ databases">
        <authorList>
            <person name="Perkins V."/>
            <person name="Lessard M.-H."/>
            <person name="Dugat-Bony E."/>
            <person name="Frenette M."/>
            <person name="Labrie S."/>
        </authorList>
    </citation>
    <scope>NUCLEOTIDE SEQUENCE</scope>
    <source>
        <strain evidence="17">LMA-70</strain>
    </source>
</reference>
<evidence type="ECO:0000256" key="14">
    <source>
        <dbReference type="ARBA" id="ARBA00023315"/>
    </source>
</evidence>
<evidence type="ECO:0000256" key="15">
    <source>
        <dbReference type="ARBA" id="ARBA00048109"/>
    </source>
</evidence>
<evidence type="ECO:0000256" key="9">
    <source>
        <dbReference type="ARBA" id="ARBA00022798"/>
    </source>
</evidence>
<keyword evidence="9" id="KW-0319">Glycerol metabolism</keyword>
<evidence type="ECO:0000256" key="7">
    <source>
        <dbReference type="ARBA" id="ARBA00022679"/>
    </source>
</evidence>
<reference evidence="17" key="1">
    <citation type="journal article" date="2020" name="Front. Microbiol.">
        <title>Phenotypic and Genetic Characterization of the Cheese Ripening Yeast Geotrichum candidum.</title>
        <authorList>
            <person name="Perkins V."/>
            <person name="Vignola S."/>
            <person name="Lessard M.H."/>
            <person name="Plante P.L."/>
            <person name="Corbeil J."/>
            <person name="Dugat-Bony E."/>
            <person name="Frenette M."/>
            <person name="Labrie S."/>
        </authorList>
    </citation>
    <scope>NUCLEOTIDE SEQUENCE</scope>
    <source>
        <strain evidence="17">LMA-70</strain>
    </source>
</reference>
<comment type="similarity">
    <text evidence="4 16">Belongs to the diacylglycerol acyltransferase family.</text>
</comment>
<evidence type="ECO:0000256" key="3">
    <source>
        <dbReference type="ARBA" id="ARBA00005189"/>
    </source>
</evidence>
<sequence>MPISFAPLTTPLQRRLQTLAVVWHVFTIPSLLGLFLFLCSFPPLWPLIIVYLIYFVFFDSKSHENGASIKKVSPFLRNALLWKYFSDYFPITLYKTHELAPTFVSANEAAAISQPIPKSPRLEATIVDDDSIDPTDSTDFTISEKGDIDDESSADKKYQIIQSSREFQELQGHFGVRVFLKELVAWLLSFLPFVTKTNQGSHAADLKRVGRQYIFGYHPHGIISMGAMGGIATEGSNWSRLFPGIPVSTLTLITQFQLPLFREYLLSLGFASVSKRSCTTLLKQGQSICIVLGGAQESLLARPGQLNLVLNKRKGFVKLAMTVPNTTLVPTLAFGENDVYDQVSNDEHSTLYKIQDFLKRKLGFTLPLLHARGIFNYDFGIIPYRRPINIVIGEPIDMPYRSNPSEAEVDYYHRLYVSKLKKIYDDFKDKFHKDLTGNFGNCVYTDLEVVA</sequence>
<keyword evidence="10 16" id="KW-0256">Endoplasmic reticulum</keyword>
<comment type="pathway">
    <text evidence="2 16">Glycerolipid metabolism; triacylglycerol biosynthesis.</text>
</comment>
<organism evidence="17 18">
    <name type="scientific">Geotrichum candidum</name>
    <name type="common">Oospora lactis</name>
    <name type="synonym">Dipodascus geotrichum</name>
    <dbReference type="NCBI Taxonomy" id="1173061"/>
    <lineage>
        <taxon>Eukaryota</taxon>
        <taxon>Fungi</taxon>
        <taxon>Dikarya</taxon>
        <taxon>Ascomycota</taxon>
        <taxon>Saccharomycotina</taxon>
        <taxon>Dipodascomycetes</taxon>
        <taxon>Dipodascales</taxon>
        <taxon>Dipodascaceae</taxon>
        <taxon>Geotrichum</taxon>
    </lineage>
</organism>
<comment type="catalytic activity">
    <reaction evidence="15 16">
        <text>an acyl-CoA + a 1,2-diacyl-sn-glycerol = a triacyl-sn-glycerol + CoA</text>
        <dbReference type="Rhea" id="RHEA:10868"/>
        <dbReference type="ChEBI" id="CHEBI:17815"/>
        <dbReference type="ChEBI" id="CHEBI:57287"/>
        <dbReference type="ChEBI" id="CHEBI:58342"/>
        <dbReference type="ChEBI" id="CHEBI:64615"/>
        <dbReference type="EC" id="2.3.1.20"/>
    </reaction>
</comment>
<evidence type="ECO:0000256" key="11">
    <source>
        <dbReference type="ARBA" id="ARBA00022989"/>
    </source>
</evidence>
<keyword evidence="7" id="KW-0808">Transferase</keyword>
<dbReference type="PANTHER" id="PTHR12317">
    <property type="entry name" value="DIACYLGLYCEROL O-ACYLTRANSFERASE"/>
    <property type="match status" value="1"/>
</dbReference>
<keyword evidence="14 16" id="KW-0012">Acyltransferase</keyword>
<feature type="transmembrane region" description="Helical" evidence="16">
    <location>
        <begin position="21"/>
        <end position="38"/>
    </location>
</feature>
<comment type="pathway">
    <text evidence="3">Lipid metabolism.</text>
</comment>
<evidence type="ECO:0000256" key="2">
    <source>
        <dbReference type="ARBA" id="ARBA00004771"/>
    </source>
</evidence>
<dbReference type="Pfam" id="PF03982">
    <property type="entry name" value="DAGAT"/>
    <property type="match status" value="2"/>
</dbReference>
<evidence type="ECO:0000256" key="1">
    <source>
        <dbReference type="ARBA" id="ARBA00004477"/>
    </source>
</evidence>
<dbReference type="EMBL" id="QQZK01000015">
    <property type="protein sequence ID" value="KAF5103995.1"/>
    <property type="molecule type" value="Genomic_DNA"/>
</dbReference>
<evidence type="ECO:0000256" key="8">
    <source>
        <dbReference type="ARBA" id="ARBA00022692"/>
    </source>
</evidence>
<keyword evidence="6 16" id="KW-0444">Lipid biosynthesis</keyword>
<keyword evidence="13 16" id="KW-0472">Membrane</keyword>
<dbReference type="GO" id="GO:0006071">
    <property type="term" value="P:glycerol metabolic process"/>
    <property type="evidence" value="ECO:0007669"/>
    <property type="project" value="UniProtKB-UniRule"/>
</dbReference>
<dbReference type="GO" id="GO:0005789">
    <property type="term" value="C:endoplasmic reticulum membrane"/>
    <property type="evidence" value="ECO:0007669"/>
    <property type="project" value="UniProtKB-SubCell"/>
</dbReference>
<comment type="subcellular location">
    <subcellularLocation>
        <location evidence="1 16">Endoplasmic reticulum membrane</location>
        <topology evidence="1 16">Multi-pass membrane protein</topology>
    </subcellularLocation>
</comment>
<name>A0A9P5GA17_GEOCN</name>
<dbReference type="PANTHER" id="PTHR12317:SF0">
    <property type="entry name" value="ACYLTRANSFERASE"/>
    <property type="match status" value="1"/>
</dbReference>
<dbReference type="InterPro" id="IPR007130">
    <property type="entry name" value="DAGAT"/>
</dbReference>
<comment type="caution">
    <text evidence="16">Lacks conserved residue(s) required for the propagation of feature annotation.</text>
</comment>
<dbReference type="EC" id="2.3.1.20" evidence="5 16"/>
<evidence type="ECO:0000256" key="6">
    <source>
        <dbReference type="ARBA" id="ARBA00022516"/>
    </source>
</evidence>
<evidence type="ECO:0000256" key="10">
    <source>
        <dbReference type="ARBA" id="ARBA00022824"/>
    </source>
</evidence>
<dbReference type="GO" id="GO:0004144">
    <property type="term" value="F:diacylglycerol O-acyltransferase activity"/>
    <property type="evidence" value="ECO:0007669"/>
    <property type="project" value="UniProtKB-UniRule"/>
</dbReference>
<evidence type="ECO:0000313" key="17">
    <source>
        <dbReference type="EMBL" id="KAF5103995.1"/>
    </source>
</evidence>
<evidence type="ECO:0000256" key="13">
    <source>
        <dbReference type="ARBA" id="ARBA00023136"/>
    </source>
</evidence>
<evidence type="ECO:0000256" key="12">
    <source>
        <dbReference type="ARBA" id="ARBA00023098"/>
    </source>
</evidence>
<accession>A0A9P5GA17</accession>
<comment type="caution">
    <text evidence="17">The sequence shown here is derived from an EMBL/GenBank/DDBJ whole genome shotgun (WGS) entry which is preliminary data.</text>
</comment>
<keyword evidence="11 16" id="KW-1133">Transmembrane helix</keyword>
<dbReference type="GO" id="GO:0019432">
    <property type="term" value="P:triglyceride biosynthetic process"/>
    <property type="evidence" value="ECO:0007669"/>
    <property type="project" value="UniProtKB-UniRule"/>
</dbReference>
<dbReference type="AlphaFoldDB" id="A0A9P5GA17"/>
<keyword evidence="8 16" id="KW-0812">Transmembrane</keyword>
<evidence type="ECO:0000256" key="5">
    <source>
        <dbReference type="ARBA" id="ARBA00013244"/>
    </source>
</evidence>